<dbReference type="InterPro" id="IPR051923">
    <property type="entry name" value="Glycosyl_Hydrolase_39"/>
</dbReference>
<dbReference type="AlphaFoldDB" id="A0AAW3F0T2"/>
<dbReference type="EMBL" id="JPGG01000016">
    <property type="protein sequence ID" value="KGC14081.1"/>
    <property type="molecule type" value="Genomic_DNA"/>
</dbReference>
<comment type="caution">
    <text evidence="1">The sequence shown here is derived from an EMBL/GenBank/DDBJ whole genome shotgun (WGS) entry which is preliminary data.</text>
</comment>
<dbReference type="RefSeq" id="WP_036056008.1">
    <property type="nucleotide sequence ID" value="NZ_CADEVY010000002.1"/>
</dbReference>
<organism evidence="1 2">
    <name type="scientific">Burkholderia gladioli</name>
    <name type="common">Pseudomonas marginata</name>
    <name type="synonym">Phytomonas marginata</name>
    <dbReference type="NCBI Taxonomy" id="28095"/>
    <lineage>
        <taxon>Bacteria</taxon>
        <taxon>Pseudomonadati</taxon>
        <taxon>Pseudomonadota</taxon>
        <taxon>Betaproteobacteria</taxon>
        <taxon>Burkholderiales</taxon>
        <taxon>Burkholderiaceae</taxon>
        <taxon>Burkholderia</taxon>
    </lineage>
</organism>
<dbReference type="PANTHER" id="PTHR12631">
    <property type="entry name" value="ALPHA-L-IDURONIDASE"/>
    <property type="match status" value="1"/>
</dbReference>
<evidence type="ECO:0000313" key="2">
    <source>
        <dbReference type="Proteomes" id="UP000029590"/>
    </source>
</evidence>
<proteinExistence type="predicted"/>
<dbReference type="Gene3D" id="3.20.20.80">
    <property type="entry name" value="Glycosidases"/>
    <property type="match status" value="1"/>
</dbReference>
<reference evidence="1 2" key="1">
    <citation type="submission" date="2014-04" db="EMBL/GenBank/DDBJ databases">
        <authorList>
            <person name="Bishop-Lilly K.A."/>
            <person name="Broomall S.M."/>
            <person name="Chain P.S."/>
            <person name="Chertkov O."/>
            <person name="Coyne S.R."/>
            <person name="Daligault H.E."/>
            <person name="Davenport K.W."/>
            <person name="Erkkila T."/>
            <person name="Frey K.G."/>
            <person name="Gibbons H.S."/>
            <person name="Gu W."/>
            <person name="Jaissle J."/>
            <person name="Johnson S.L."/>
            <person name="Koroleva G.I."/>
            <person name="Ladner J.T."/>
            <person name="Lo C.-C."/>
            <person name="Minogue T.D."/>
            <person name="Munk C."/>
            <person name="Palacios G.F."/>
            <person name="Redden C.L."/>
            <person name="Rosenzweig C.N."/>
            <person name="Scholz M.B."/>
            <person name="Teshima H."/>
            <person name="Xu Y."/>
        </authorList>
    </citation>
    <scope>NUCLEOTIDE SEQUENCE [LARGE SCALE GENOMIC DNA]</scope>
    <source>
        <strain evidence="2">gladioli</strain>
    </source>
</reference>
<accession>A0AAW3F0T2</accession>
<evidence type="ECO:0000313" key="1">
    <source>
        <dbReference type="EMBL" id="KGC14081.1"/>
    </source>
</evidence>
<dbReference type="KEGG" id="bgo:BM43_5430"/>
<sequence length="558" mass="60266">MSVRRYAGHAMARRRGRLVPQPFFPLLACLLALLWPLVCRAQLRGVDATGGLHGVPGEPIVLRYEASVADAQGATLSVEVFAFDDTGRPAPTPIATVYRAIGAGRTQALASVPVSVTRPGFYRADAELSGRSGARLGRASTSFAMAAPRPGVGLPDFGVVTHFAQAQGAPSVLLPLVRQAGFSWIRDELYWQEIEKTPGRFRFPPAYDAYLRQAVRLGISPLVVLDYGNAGAYPKLFGASAFPQTPEARALFVRYVSGVVKRYGDLVHHWELWNEPSFEQIGYANYLALLKASYAAIKALSPGATVLACGGGGTGGGPGGDCPIELIEAGGLEAQDGFSVHPYMSPNTPEYGYPAKGGPIDTVSIPTTWPYLQSVAARHPRRDGRPLQVWVTEFGWPVNPKVPGQDEASQAGNLVRSYLLSRRANAVRVLFWYDLMDDGTDPNNIEHNFGLLHHDMSPKPAFLAAAVLSATLGQRPWHDAPVDSGEIKVYRYGSGDDAVLAGWTVGTAPGVASIRLRPGRYIQRDWQGVESPVTVTSQPFEWILGPLPRYLLAVRDTG</sequence>
<name>A0AAW3F0T2_BURGA</name>
<dbReference type="PANTHER" id="PTHR12631:SF10">
    <property type="entry name" value="BETA-XYLOSIDASE-LIKE PROTEIN-RELATED"/>
    <property type="match status" value="1"/>
</dbReference>
<dbReference type="GO" id="GO:0004553">
    <property type="term" value="F:hydrolase activity, hydrolyzing O-glycosyl compounds"/>
    <property type="evidence" value="ECO:0007669"/>
    <property type="project" value="TreeGrafter"/>
</dbReference>
<dbReference type="SUPFAM" id="SSF51445">
    <property type="entry name" value="(Trans)glycosidases"/>
    <property type="match status" value="1"/>
</dbReference>
<evidence type="ECO:0008006" key="3">
    <source>
        <dbReference type="Google" id="ProtNLM"/>
    </source>
</evidence>
<gene>
    <name evidence="1" type="ORF">DM48_2336</name>
</gene>
<dbReference type="Proteomes" id="UP000029590">
    <property type="component" value="Unassembled WGS sequence"/>
</dbReference>
<protein>
    <recommendedName>
        <fullName evidence="3">Beta-glucosidase</fullName>
    </recommendedName>
</protein>
<dbReference type="InterPro" id="IPR017853">
    <property type="entry name" value="GH"/>
</dbReference>